<dbReference type="RefSeq" id="WP_166505072.1">
    <property type="nucleotide sequence ID" value="NZ_LN650648.1"/>
</dbReference>
<reference evidence="5 6" key="1">
    <citation type="submission" date="2014-09" db="EMBL/GenBank/DDBJ databases">
        <authorList>
            <person name="Hornung B.V."/>
        </authorList>
    </citation>
    <scope>NUCLEOTIDE SEQUENCE [LARGE SCALE GENOMIC DNA]</scope>
    <source>
        <strain evidence="5 6">FRIFI</strain>
    </source>
</reference>
<dbReference type="AlphaFoldDB" id="A0A2P2BPU5"/>
<evidence type="ECO:0000256" key="2">
    <source>
        <dbReference type="ARBA" id="ARBA00023125"/>
    </source>
</evidence>
<evidence type="ECO:0000313" key="6">
    <source>
        <dbReference type="Proteomes" id="UP000245695"/>
    </source>
</evidence>
<accession>A0A2P2BPU5</accession>
<evidence type="ECO:0000313" key="5">
    <source>
        <dbReference type="EMBL" id="CEI72370.1"/>
    </source>
</evidence>
<organism evidence="5 6">
    <name type="scientific">Romboutsia hominis</name>
    <dbReference type="NCBI Taxonomy" id="1507512"/>
    <lineage>
        <taxon>Bacteria</taxon>
        <taxon>Bacillati</taxon>
        <taxon>Bacillota</taxon>
        <taxon>Clostridia</taxon>
        <taxon>Peptostreptococcales</taxon>
        <taxon>Peptostreptococcaceae</taxon>
        <taxon>Romboutsia</taxon>
    </lineage>
</organism>
<sequence>MDLKIDNKFSIYTQIIKYIKRKKVIGKLNSGDIIPSRREMGLELNVNLNTVQKAYKEMEEMGIINTFKNYQSTITIDENILKNIKSELINESLNEFIENMKAINVSKEEVLQIIKEKF</sequence>
<dbReference type="PROSITE" id="PS50949">
    <property type="entry name" value="HTH_GNTR"/>
    <property type="match status" value="1"/>
</dbReference>
<keyword evidence="3" id="KW-0804">Transcription</keyword>
<dbReference type="Proteomes" id="UP000245695">
    <property type="component" value="Chromosome 1"/>
</dbReference>
<dbReference type="SMART" id="SM00345">
    <property type="entry name" value="HTH_GNTR"/>
    <property type="match status" value="1"/>
</dbReference>
<dbReference type="KEGG" id="rhom:FRIFI_0827"/>
<evidence type="ECO:0000256" key="1">
    <source>
        <dbReference type="ARBA" id="ARBA00023015"/>
    </source>
</evidence>
<keyword evidence="1" id="KW-0805">Transcription regulation</keyword>
<dbReference type="SUPFAM" id="SSF46785">
    <property type="entry name" value="Winged helix' DNA-binding domain"/>
    <property type="match status" value="1"/>
</dbReference>
<dbReference type="InterPro" id="IPR000524">
    <property type="entry name" value="Tscrpt_reg_HTH_GntR"/>
</dbReference>
<protein>
    <submittedName>
        <fullName evidence="5">GntR transcriptional regulator</fullName>
    </submittedName>
</protein>
<proteinExistence type="predicted"/>
<gene>
    <name evidence="5" type="ORF">FRIFI_0827</name>
</gene>
<dbReference type="InterPro" id="IPR036390">
    <property type="entry name" value="WH_DNA-bd_sf"/>
</dbReference>
<evidence type="ECO:0000256" key="3">
    <source>
        <dbReference type="ARBA" id="ARBA00023163"/>
    </source>
</evidence>
<dbReference type="Pfam" id="PF00392">
    <property type="entry name" value="GntR"/>
    <property type="match status" value="1"/>
</dbReference>
<keyword evidence="6" id="KW-1185">Reference proteome</keyword>
<dbReference type="GO" id="GO:0003700">
    <property type="term" value="F:DNA-binding transcription factor activity"/>
    <property type="evidence" value="ECO:0007669"/>
    <property type="project" value="InterPro"/>
</dbReference>
<dbReference type="PANTHER" id="PTHR38445">
    <property type="entry name" value="HTH-TYPE TRANSCRIPTIONAL REPRESSOR YTRA"/>
    <property type="match status" value="1"/>
</dbReference>
<feature type="domain" description="HTH gntR-type" evidence="4">
    <location>
        <begin position="9"/>
        <end position="78"/>
    </location>
</feature>
<dbReference type="InterPro" id="IPR036388">
    <property type="entry name" value="WH-like_DNA-bd_sf"/>
</dbReference>
<dbReference type="PANTHER" id="PTHR38445:SF6">
    <property type="entry name" value="GNTR-FAMILY TRANSCRIPTIONAL REGULATOR"/>
    <property type="match status" value="1"/>
</dbReference>
<dbReference type="GO" id="GO:0003677">
    <property type="term" value="F:DNA binding"/>
    <property type="evidence" value="ECO:0007669"/>
    <property type="project" value="UniProtKB-KW"/>
</dbReference>
<dbReference type="Gene3D" id="1.10.10.10">
    <property type="entry name" value="Winged helix-like DNA-binding domain superfamily/Winged helix DNA-binding domain"/>
    <property type="match status" value="1"/>
</dbReference>
<name>A0A2P2BPU5_9FIRM</name>
<keyword evidence="2" id="KW-0238">DNA-binding</keyword>
<evidence type="ECO:0000259" key="4">
    <source>
        <dbReference type="PROSITE" id="PS50949"/>
    </source>
</evidence>
<dbReference type="EMBL" id="LN650648">
    <property type="protein sequence ID" value="CEI72370.1"/>
    <property type="molecule type" value="Genomic_DNA"/>
</dbReference>